<gene>
    <name evidence="3" type="ORF">CLV51_103163</name>
</gene>
<evidence type="ECO:0000259" key="1">
    <source>
        <dbReference type="Pfam" id="PF04773"/>
    </source>
</evidence>
<dbReference type="PANTHER" id="PTHR30273">
    <property type="entry name" value="PERIPLASMIC SIGNAL SENSOR AND SIGMA FACTOR ACTIVATOR FECR-RELATED"/>
    <property type="match status" value="1"/>
</dbReference>
<organism evidence="3 4">
    <name type="scientific">Chitinophaga niastensis</name>
    <dbReference type="NCBI Taxonomy" id="536980"/>
    <lineage>
        <taxon>Bacteria</taxon>
        <taxon>Pseudomonadati</taxon>
        <taxon>Bacteroidota</taxon>
        <taxon>Chitinophagia</taxon>
        <taxon>Chitinophagales</taxon>
        <taxon>Chitinophagaceae</taxon>
        <taxon>Chitinophaga</taxon>
    </lineage>
</organism>
<name>A0A2P8HJ00_CHINA</name>
<dbReference type="Pfam" id="PF04773">
    <property type="entry name" value="FecR"/>
    <property type="match status" value="1"/>
</dbReference>
<evidence type="ECO:0000313" key="3">
    <source>
        <dbReference type="EMBL" id="PSL46187.1"/>
    </source>
</evidence>
<feature type="domain" description="Protein FecR C-terminal" evidence="2">
    <location>
        <begin position="240"/>
        <end position="308"/>
    </location>
</feature>
<accession>A0A2P8HJ00</accession>
<protein>
    <submittedName>
        <fullName evidence="3">FecR family protein</fullName>
    </submittedName>
</protein>
<dbReference type="EMBL" id="PYAW01000003">
    <property type="protein sequence ID" value="PSL46187.1"/>
    <property type="molecule type" value="Genomic_DNA"/>
</dbReference>
<dbReference type="RefSeq" id="WP_106528992.1">
    <property type="nucleotide sequence ID" value="NZ_PYAW01000003.1"/>
</dbReference>
<proteinExistence type="predicted"/>
<dbReference type="InterPro" id="IPR012373">
    <property type="entry name" value="Ferrdict_sens_TM"/>
</dbReference>
<sequence>MEQTELDCLLNKYKAGKCSEEEIMLLFMVLDRIAATTATAGLSATSQLAVQKAVFAHVHTVPVTKWHYIRRWMAAAIILPACIGGYWWQQHSHRSKAPAITWIKLSTGAQEIRHVQLPDGTLAWLNAASTLEYPQQFNGSERLVKVNGQVFFDVHQNREQPFTVQSGELRVNVLGTAFLIRNVAGQPTRVAVASGKVQVTHNKKILGTLLPADQLTYTNKRTTISKTDTTAISSWTKGELIINNATLQQVLWELETFYGVQFHSKFNLEQGHLNVSFSNGMSLQNKLDIIATISIAPKVHFREKGKGIFEVYQ</sequence>
<feature type="domain" description="FecR protein" evidence="1">
    <location>
        <begin position="104"/>
        <end position="198"/>
    </location>
</feature>
<keyword evidence="4" id="KW-1185">Reference proteome</keyword>
<dbReference type="AlphaFoldDB" id="A0A2P8HJ00"/>
<dbReference type="Gene3D" id="3.55.50.30">
    <property type="match status" value="1"/>
</dbReference>
<reference evidence="3 4" key="1">
    <citation type="submission" date="2018-03" db="EMBL/GenBank/DDBJ databases">
        <title>Genomic Encyclopedia of Archaeal and Bacterial Type Strains, Phase II (KMG-II): from individual species to whole genera.</title>
        <authorList>
            <person name="Goeker M."/>
        </authorList>
    </citation>
    <scope>NUCLEOTIDE SEQUENCE [LARGE SCALE GENOMIC DNA]</scope>
    <source>
        <strain evidence="3 4">DSM 24859</strain>
    </source>
</reference>
<evidence type="ECO:0000259" key="2">
    <source>
        <dbReference type="Pfam" id="PF16344"/>
    </source>
</evidence>
<dbReference type="Pfam" id="PF16344">
    <property type="entry name" value="FecR_C"/>
    <property type="match status" value="1"/>
</dbReference>
<dbReference type="Proteomes" id="UP000240971">
    <property type="component" value="Unassembled WGS sequence"/>
</dbReference>
<dbReference type="InterPro" id="IPR032508">
    <property type="entry name" value="FecR_C"/>
</dbReference>
<dbReference type="InterPro" id="IPR006860">
    <property type="entry name" value="FecR"/>
</dbReference>
<evidence type="ECO:0000313" key="4">
    <source>
        <dbReference type="Proteomes" id="UP000240971"/>
    </source>
</evidence>
<dbReference type="OrthoDB" id="657365at2"/>
<dbReference type="Gene3D" id="2.60.120.1440">
    <property type="match status" value="1"/>
</dbReference>
<comment type="caution">
    <text evidence="3">The sequence shown here is derived from an EMBL/GenBank/DDBJ whole genome shotgun (WGS) entry which is preliminary data.</text>
</comment>
<dbReference type="PANTHER" id="PTHR30273:SF2">
    <property type="entry name" value="PROTEIN FECR"/>
    <property type="match status" value="1"/>
</dbReference>
<dbReference type="GO" id="GO:0016989">
    <property type="term" value="F:sigma factor antagonist activity"/>
    <property type="evidence" value="ECO:0007669"/>
    <property type="project" value="TreeGrafter"/>
</dbReference>